<evidence type="ECO:0000313" key="3">
    <source>
        <dbReference type="Proteomes" id="UP000078237"/>
    </source>
</evidence>
<sequence length="338" mass="39135">MGKHTDEEFKIFSHLNKAHDELLYAIQPLRSDHRRERKMDGYIDEVMRKSKGQSDPDYFAFPGQEHDRLFQSDYPHPPGQPSCADCDEKCAWNRPPRAERSKVFYGTIGCANNVLRSAKERDRLHRKEGILCVEMEAAGMMDTLPSLVVRGVCDYADSHKNKRWQPYAALAAAAYTKELLTYVKKAPPAREHGDHCYLGTVRLDAVNTALAADSVQFRRDLAELVNIMSDVNLHFIDVRLRRFYEFLRKHNLPHPEHWVATDQNQLFDGYNASSAIAARENPQKEPRERLRAARAFAFIRSNERVLTTTYLVQDTVLRMWDYVESEYLRYGRHSRAGC</sequence>
<evidence type="ECO:0000313" key="2">
    <source>
        <dbReference type="EMBL" id="KXX74218.1"/>
    </source>
</evidence>
<reference evidence="3" key="1">
    <citation type="submission" date="2015-06" db="EMBL/GenBank/DDBJ databases">
        <authorList>
            <person name="van de Sande W.W.J."/>
        </authorList>
    </citation>
    <scope>NUCLEOTIDE SEQUENCE [LARGE SCALE GENOMIC DNA]</scope>
    <source>
        <strain evidence="3">mm55</strain>
    </source>
</reference>
<dbReference type="AlphaFoldDB" id="A0A175VR04"/>
<dbReference type="GO" id="GO:0009116">
    <property type="term" value="P:nucleoside metabolic process"/>
    <property type="evidence" value="ECO:0007669"/>
    <property type="project" value="InterPro"/>
</dbReference>
<organism evidence="1 3">
    <name type="scientific">Madurella mycetomatis</name>
    <dbReference type="NCBI Taxonomy" id="100816"/>
    <lineage>
        <taxon>Eukaryota</taxon>
        <taxon>Fungi</taxon>
        <taxon>Dikarya</taxon>
        <taxon>Ascomycota</taxon>
        <taxon>Pezizomycotina</taxon>
        <taxon>Sordariomycetes</taxon>
        <taxon>Sordariomycetidae</taxon>
        <taxon>Sordariales</taxon>
        <taxon>Sordariales incertae sedis</taxon>
        <taxon>Madurella</taxon>
    </lineage>
</organism>
<keyword evidence="3" id="KW-1185">Reference proteome</keyword>
<dbReference type="GO" id="GO:0003824">
    <property type="term" value="F:catalytic activity"/>
    <property type="evidence" value="ECO:0007669"/>
    <property type="project" value="InterPro"/>
</dbReference>
<reference evidence="1" key="2">
    <citation type="submission" date="2015-06" db="EMBL/GenBank/DDBJ databases">
        <authorList>
            <person name="Hoefler B.C."/>
            <person name="Straight P.D."/>
        </authorList>
    </citation>
    <scope>NUCLEOTIDE SEQUENCE [LARGE SCALE GENOMIC DNA]</scope>
    <source>
        <strain evidence="1">Mm55</strain>
    </source>
</reference>
<dbReference type="VEuPathDB" id="FungiDB:MMYC01_210042"/>
<dbReference type="SUPFAM" id="SSF53167">
    <property type="entry name" value="Purine and uridine phosphorylases"/>
    <property type="match status" value="1"/>
</dbReference>
<dbReference type="Proteomes" id="UP000078237">
    <property type="component" value="Unassembled WGS sequence"/>
</dbReference>
<dbReference type="OrthoDB" id="1577640at2759"/>
<proteinExistence type="predicted"/>
<dbReference type="EMBL" id="LCTW02000374">
    <property type="protein sequence ID" value="KXX74218.1"/>
    <property type="molecule type" value="Genomic_DNA"/>
</dbReference>
<dbReference type="EMBL" id="LCTW02000520">
    <property type="protein sequence ID" value="KXX73184.1"/>
    <property type="molecule type" value="Genomic_DNA"/>
</dbReference>
<dbReference type="InterPro" id="IPR035994">
    <property type="entry name" value="Nucleoside_phosphorylase_sf"/>
</dbReference>
<dbReference type="InterPro" id="IPR053137">
    <property type="entry name" value="NLR-like"/>
</dbReference>
<dbReference type="STRING" id="100816.A0A175VR04"/>
<dbReference type="PANTHER" id="PTHR46082:SF11">
    <property type="entry name" value="AAA+ ATPASE DOMAIN-CONTAINING PROTEIN-RELATED"/>
    <property type="match status" value="1"/>
</dbReference>
<dbReference type="VEuPathDB" id="FungiDB:MMYC01_208837"/>
<comment type="caution">
    <text evidence="1">The sequence shown here is derived from an EMBL/GenBank/DDBJ whole genome shotgun (WGS) entry which is preliminary data.</text>
</comment>
<dbReference type="Gene3D" id="3.40.50.1580">
    <property type="entry name" value="Nucleoside phosphorylase domain"/>
    <property type="match status" value="1"/>
</dbReference>
<name>A0A175VR04_9PEZI</name>
<dbReference type="PANTHER" id="PTHR46082">
    <property type="entry name" value="ATP/GTP-BINDING PROTEIN-RELATED"/>
    <property type="match status" value="1"/>
</dbReference>
<gene>
    <name evidence="2" type="ORF">MMYC01_208837</name>
    <name evidence="1" type="ORF">MMYC01_210042</name>
</gene>
<accession>A0A175VR04</accession>
<protein>
    <submittedName>
        <fullName evidence="1">5'-methylthioadenosine/S-adenosylhomocysteine nucleosidase</fullName>
    </submittedName>
</protein>
<reference evidence="1 3" key="3">
    <citation type="submission" date="2016-01" db="EMBL/GenBank/DDBJ databases">
        <title>Madurella mycetomatis genome sequencing.</title>
        <authorList>
            <person name="Van De Sande W."/>
        </authorList>
    </citation>
    <scope>NUCLEOTIDE SEQUENCE [LARGE SCALE GENOMIC DNA]</scope>
    <source>
        <strain evidence="1">Mm55</strain>
        <strain evidence="3">mm55</strain>
    </source>
</reference>
<evidence type="ECO:0000313" key="1">
    <source>
        <dbReference type="EMBL" id="KXX73184.1"/>
    </source>
</evidence>